<feature type="compositionally biased region" description="Polar residues" evidence="1">
    <location>
        <begin position="22"/>
        <end position="31"/>
    </location>
</feature>
<feature type="compositionally biased region" description="Basic and acidic residues" evidence="1">
    <location>
        <begin position="9"/>
        <end position="21"/>
    </location>
</feature>
<dbReference type="GO" id="GO:0005737">
    <property type="term" value="C:cytoplasm"/>
    <property type="evidence" value="ECO:0007669"/>
    <property type="project" value="TreeGrafter"/>
</dbReference>
<feature type="region of interest" description="Disordered" evidence="1">
    <location>
        <begin position="1"/>
        <end position="31"/>
    </location>
</feature>
<dbReference type="InterPro" id="IPR013863">
    <property type="entry name" value="VID27_C"/>
</dbReference>
<feature type="region of interest" description="Disordered" evidence="1">
    <location>
        <begin position="782"/>
        <end position="810"/>
    </location>
</feature>
<keyword evidence="4" id="KW-1185">Reference proteome</keyword>
<evidence type="ECO:0000256" key="1">
    <source>
        <dbReference type="SAM" id="MobiDB-lite"/>
    </source>
</evidence>
<dbReference type="PANTHER" id="PTHR31913">
    <property type="entry name" value="VACUOLAR IMPORT AND DEGRADATION PROTEIN 27"/>
    <property type="match status" value="1"/>
</dbReference>
<feature type="compositionally biased region" description="Basic and acidic residues" evidence="1">
    <location>
        <begin position="413"/>
        <end position="423"/>
    </location>
</feature>
<name>A0A058ZHD2_FONAL</name>
<evidence type="ECO:0000313" key="4">
    <source>
        <dbReference type="Proteomes" id="UP000030693"/>
    </source>
</evidence>
<sequence length="810" mass="88745">MSSLPALLRGERPPADRKNSKSESGTSNSTDDFTVALSRVMVSDGLGGQESTVCEDTILARKAFNGADSLMVDINATQKIIIPLSDVIEYNCIGKSLVLRTAGSTDEGASSTIIYYFIVASGAPEMALPAIDKVLLQGLWRVRQPGAAGSRPTAQQLEELRGFRSLKEACEQSDSDNDEFADAIENPQKSIQPMIALCRMPAGFVSEKVAEYAVDIALFHEQAFVPYRPDSTLTLFVDKKSKITYLSLKVNSGEEVVREPLSPELRIDFGGLEAYNMDFAFLTFPSENVMVCWGLRAGDRDQLVTLRTQISKGLQRNAMLSVDDDSAFFAPMEVDPATHGLIKAGGAGEGPLVHEQYIRDFESSEDEDSSDEDEPDVKGAVRPSRRSAAADDSDESDSDDEEEEEQVPAARLRRSERLKNQRRSEAERKFLATVLAPGTGHDLVVGYSGDAQRSYILRGSQVGIYRHLYDLSPAELADTDGVAFQGVHQLTDSKKKAITPSQMVVADNARSIALLTDGFSKMDIETGVVTEYEAPSQTIRALSGRSKFSQMSDEKTFVGISKNKLHILDSRVAKVDTGVGMEYKDSTRTNFLQVCTTNDGHILAVSQDGTLRLYDKPDIRAKNLYKPLPGRVVSCDVTADGNYILLAFTDCVLLINNSYADTKAAANGFSKVIPKDRKPVAIRLMLKPLHLKQLLRSSSAAFTNAYFSVGDKVERSIIATVGNLMIRWSMRAVLRGHLDEYTVSQQNSAILDFGSLYSFTNTSRRIAPVSLSLNHDLVSTNRFMDPTRATPPPRGANAGISEFDGPVRRK</sequence>
<dbReference type="InterPro" id="IPR040458">
    <property type="entry name" value="Vid27"/>
</dbReference>
<protein>
    <recommendedName>
        <fullName evidence="2">Vacuolar import/degradation Vid27 C-terminal domain-containing protein</fullName>
    </recommendedName>
</protein>
<feature type="compositionally biased region" description="Acidic residues" evidence="1">
    <location>
        <begin position="363"/>
        <end position="375"/>
    </location>
</feature>
<evidence type="ECO:0000259" key="2">
    <source>
        <dbReference type="Pfam" id="PF08553"/>
    </source>
</evidence>
<dbReference type="GeneID" id="20525635"/>
<dbReference type="EMBL" id="KB932201">
    <property type="protein sequence ID" value="KCV73371.1"/>
    <property type="molecule type" value="Genomic_DNA"/>
</dbReference>
<accession>A0A058ZHD2</accession>
<dbReference type="Pfam" id="PF08553">
    <property type="entry name" value="VID27"/>
    <property type="match status" value="1"/>
</dbReference>
<dbReference type="PANTHER" id="PTHR31913:SF0">
    <property type="entry name" value="VACUOLAR IMPORT AND DEGRADATION PROTEIN 27"/>
    <property type="match status" value="1"/>
</dbReference>
<gene>
    <name evidence="3" type="ORF">H696_00910</name>
</gene>
<organism evidence="3">
    <name type="scientific">Fonticula alba</name>
    <name type="common">Slime mold</name>
    <dbReference type="NCBI Taxonomy" id="691883"/>
    <lineage>
        <taxon>Eukaryota</taxon>
        <taxon>Rotosphaerida</taxon>
        <taxon>Fonticulaceae</taxon>
        <taxon>Fonticula</taxon>
    </lineage>
</organism>
<dbReference type="SUPFAM" id="SSF69322">
    <property type="entry name" value="Tricorn protease domain 2"/>
    <property type="match status" value="1"/>
</dbReference>
<dbReference type="OrthoDB" id="10251113at2759"/>
<dbReference type="GO" id="GO:0005634">
    <property type="term" value="C:nucleus"/>
    <property type="evidence" value="ECO:0007669"/>
    <property type="project" value="TreeGrafter"/>
</dbReference>
<dbReference type="eggNOG" id="KOG2395">
    <property type="taxonomic scope" value="Eukaryota"/>
</dbReference>
<evidence type="ECO:0000313" key="3">
    <source>
        <dbReference type="EMBL" id="KCV73371.1"/>
    </source>
</evidence>
<feature type="compositionally biased region" description="Acidic residues" evidence="1">
    <location>
        <begin position="391"/>
        <end position="406"/>
    </location>
</feature>
<dbReference type="AlphaFoldDB" id="A0A058ZHD2"/>
<feature type="region of interest" description="Disordered" evidence="1">
    <location>
        <begin position="361"/>
        <end position="423"/>
    </location>
</feature>
<dbReference type="Proteomes" id="UP000030693">
    <property type="component" value="Unassembled WGS sequence"/>
</dbReference>
<reference evidence="3" key="1">
    <citation type="submission" date="2013-04" db="EMBL/GenBank/DDBJ databases">
        <title>The Genome Sequence of Fonticula alba ATCC 38817.</title>
        <authorList>
            <consortium name="The Broad Institute Genomics Platform"/>
            <person name="Russ C."/>
            <person name="Cuomo C."/>
            <person name="Burger G."/>
            <person name="Gray M.W."/>
            <person name="Holland P.W.H."/>
            <person name="King N."/>
            <person name="Lang F.B.F."/>
            <person name="Roger A.J."/>
            <person name="Ruiz-Trillo I."/>
            <person name="Brown M."/>
            <person name="Walker B."/>
            <person name="Young S."/>
            <person name="Zeng Q."/>
            <person name="Gargeya S."/>
            <person name="Fitzgerald M."/>
            <person name="Haas B."/>
            <person name="Abouelleil A."/>
            <person name="Allen A.W."/>
            <person name="Alvarado L."/>
            <person name="Arachchi H.M."/>
            <person name="Berlin A.M."/>
            <person name="Chapman S.B."/>
            <person name="Gainer-Dewar J."/>
            <person name="Goldberg J."/>
            <person name="Griggs A."/>
            <person name="Gujja S."/>
            <person name="Hansen M."/>
            <person name="Howarth C."/>
            <person name="Imamovic A."/>
            <person name="Ireland A."/>
            <person name="Larimer J."/>
            <person name="McCowan C."/>
            <person name="Murphy C."/>
            <person name="Pearson M."/>
            <person name="Poon T.W."/>
            <person name="Priest M."/>
            <person name="Roberts A."/>
            <person name="Saif S."/>
            <person name="Shea T."/>
            <person name="Sisk P."/>
            <person name="Sykes S."/>
            <person name="Wortman J."/>
            <person name="Nusbaum C."/>
            <person name="Birren B."/>
        </authorList>
    </citation>
    <scope>NUCLEOTIDE SEQUENCE [LARGE SCALE GENOMIC DNA]</scope>
    <source>
        <strain evidence="3">ATCC 38817</strain>
    </source>
</reference>
<dbReference type="RefSeq" id="XP_009493072.1">
    <property type="nucleotide sequence ID" value="XM_009494797.1"/>
</dbReference>
<feature type="domain" description="Vacuolar import/degradation Vid27 C-terminal" evidence="2">
    <location>
        <begin position="442"/>
        <end position="789"/>
    </location>
</feature>
<proteinExistence type="predicted"/>